<dbReference type="InterPro" id="IPR036691">
    <property type="entry name" value="Endo/exonu/phosph_ase_sf"/>
</dbReference>
<name>A0A438EQ87_VITVI</name>
<dbReference type="AlphaFoldDB" id="A0A438EQ87"/>
<feature type="compositionally biased region" description="Polar residues" evidence="1">
    <location>
        <begin position="316"/>
        <end position="329"/>
    </location>
</feature>
<dbReference type="PROSITE" id="PS00726">
    <property type="entry name" value="AP_NUCLEASE_F1_1"/>
    <property type="match status" value="1"/>
</dbReference>
<protein>
    <recommendedName>
        <fullName evidence="4">Endonuclease/exonuclease/phosphatase domain-containing protein</fullName>
    </recommendedName>
</protein>
<dbReference type="GO" id="GO:0006281">
    <property type="term" value="P:DNA repair"/>
    <property type="evidence" value="ECO:0007669"/>
    <property type="project" value="InterPro"/>
</dbReference>
<dbReference type="Proteomes" id="UP000288805">
    <property type="component" value="Unassembled WGS sequence"/>
</dbReference>
<evidence type="ECO:0000313" key="2">
    <source>
        <dbReference type="EMBL" id="RVW49901.1"/>
    </source>
</evidence>
<sequence length="649" mass="71943">MKVEKFEVEKKSFQRVFHENYKIVTKRKPLILVVPKGVKGNGWEDLRKAISSVQDYSDQAGGTSKETFRDAQVSKGIYRGCQSYAEVVAKDGPRNGVLLSVGKWVRAVICECKEKVQDWTHEGKAIARMMARRVEWFLRAGKIISERKVYSLEEMVAKSRGGYKGGKEIIKACRLIEVAVSITGEVDEDDISTSESTRSRDELLKARGCVSQWSKNAKRLRGSIRDNECNNRKLLPPVTLPDDSEAFSGEDGRAFEIKAQSLPNPSPPSNAIVGCNLKDPSWLGQRLGGTMSYVKKEGREGSFKEDVDHPLPSKFRSPTRTSESQRASFLGKSSSVSEVRILEEDFETGSQMERGFKQVLSFASFVKESKAVFGEGTCRQEAKRIYAIPISKRQRRFFGPSGVDLRGSSITDSPSSPEIRGKGLIFEGICEIPGVENSEVCLSSPSQPPESSSIPSCSLALPLSSPSGPDLLVSLSFSVSYGNQSKPSSPKEDSNLVTGSQGILWFIPGGRTVAPQVIETCWKWFGGLGSVSFSMKIISWNTRGLGSRNKRRVVKDFLRSENPDVVMIQETKKEKCDRRFVGSVWTVRNKEWVVLPACRASGGILIIWDSKKLRSEEVVIGSFSSQSSLLWMVADLFGYPQFMAQTPLT</sequence>
<dbReference type="SUPFAM" id="SSF56219">
    <property type="entry name" value="DNase I-like"/>
    <property type="match status" value="1"/>
</dbReference>
<feature type="region of interest" description="Disordered" evidence="1">
    <location>
        <begin position="300"/>
        <end position="329"/>
    </location>
</feature>
<gene>
    <name evidence="2" type="ORF">CK203_093839</name>
</gene>
<organism evidence="2 3">
    <name type="scientific">Vitis vinifera</name>
    <name type="common">Grape</name>
    <dbReference type="NCBI Taxonomy" id="29760"/>
    <lineage>
        <taxon>Eukaryota</taxon>
        <taxon>Viridiplantae</taxon>
        <taxon>Streptophyta</taxon>
        <taxon>Embryophyta</taxon>
        <taxon>Tracheophyta</taxon>
        <taxon>Spermatophyta</taxon>
        <taxon>Magnoliopsida</taxon>
        <taxon>eudicotyledons</taxon>
        <taxon>Gunneridae</taxon>
        <taxon>Pentapetalae</taxon>
        <taxon>rosids</taxon>
        <taxon>Vitales</taxon>
        <taxon>Vitaceae</taxon>
        <taxon>Viteae</taxon>
        <taxon>Vitis</taxon>
    </lineage>
</organism>
<dbReference type="Gene3D" id="3.60.10.10">
    <property type="entry name" value="Endonuclease/exonuclease/phosphatase"/>
    <property type="match status" value="1"/>
</dbReference>
<evidence type="ECO:0000313" key="3">
    <source>
        <dbReference type="Proteomes" id="UP000288805"/>
    </source>
</evidence>
<dbReference type="GO" id="GO:0003677">
    <property type="term" value="F:DNA binding"/>
    <property type="evidence" value="ECO:0007669"/>
    <property type="project" value="InterPro"/>
</dbReference>
<feature type="compositionally biased region" description="Basic and acidic residues" evidence="1">
    <location>
        <begin position="300"/>
        <end position="311"/>
    </location>
</feature>
<accession>A0A438EQ87</accession>
<evidence type="ECO:0008006" key="4">
    <source>
        <dbReference type="Google" id="ProtNLM"/>
    </source>
</evidence>
<reference evidence="2 3" key="1">
    <citation type="journal article" date="2018" name="PLoS Genet.">
        <title>Population sequencing reveals clonal diversity and ancestral inbreeding in the grapevine cultivar Chardonnay.</title>
        <authorList>
            <person name="Roach M.J."/>
            <person name="Johnson D.L."/>
            <person name="Bohlmann J."/>
            <person name="van Vuuren H.J."/>
            <person name="Jones S.J."/>
            <person name="Pretorius I.S."/>
            <person name="Schmidt S.A."/>
            <person name="Borneman A.R."/>
        </authorList>
    </citation>
    <scope>NUCLEOTIDE SEQUENCE [LARGE SCALE GENOMIC DNA]</scope>
    <source>
        <strain evidence="3">cv. Chardonnay</strain>
        <tissue evidence="2">Leaf</tissue>
    </source>
</reference>
<dbReference type="EMBL" id="QGNW01001217">
    <property type="protein sequence ID" value="RVW49901.1"/>
    <property type="molecule type" value="Genomic_DNA"/>
</dbReference>
<evidence type="ECO:0000256" key="1">
    <source>
        <dbReference type="SAM" id="MobiDB-lite"/>
    </source>
</evidence>
<dbReference type="InterPro" id="IPR020847">
    <property type="entry name" value="AP_endonuclease_F1_BS"/>
</dbReference>
<comment type="caution">
    <text evidence="2">The sequence shown here is derived from an EMBL/GenBank/DDBJ whole genome shotgun (WGS) entry which is preliminary data.</text>
</comment>
<dbReference type="GO" id="GO:0004519">
    <property type="term" value="F:endonuclease activity"/>
    <property type="evidence" value="ECO:0007669"/>
    <property type="project" value="InterPro"/>
</dbReference>
<proteinExistence type="predicted"/>